<comment type="similarity">
    <text evidence="1">Belongs to the KAE1 / TsaD family. TsaB subfamily.</text>
</comment>
<dbReference type="EMBL" id="JAZHOG010000016">
    <property type="protein sequence ID" value="MEJ8569633.1"/>
    <property type="molecule type" value="Genomic_DNA"/>
</dbReference>
<dbReference type="AlphaFoldDB" id="A0AAW9RH66"/>
<dbReference type="PANTHER" id="PTHR11735">
    <property type="entry name" value="TRNA N6-ADENOSINE THREONYLCARBAMOYLTRANSFERASE"/>
    <property type="match status" value="1"/>
</dbReference>
<evidence type="ECO:0000313" key="5">
    <source>
        <dbReference type="EMBL" id="MEJ8569633.1"/>
    </source>
</evidence>
<keyword evidence="5" id="KW-0012">Acyltransferase</keyword>
<dbReference type="Proteomes" id="UP001359886">
    <property type="component" value="Unassembled WGS sequence"/>
</dbReference>
<gene>
    <name evidence="5" type="primary">tsaB</name>
    <name evidence="5" type="ORF">V3330_18540</name>
</gene>
<dbReference type="Pfam" id="PF00814">
    <property type="entry name" value="TsaD"/>
    <property type="match status" value="1"/>
</dbReference>
<dbReference type="GO" id="GO:0005829">
    <property type="term" value="C:cytosol"/>
    <property type="evidence" value="ECO:0007669"/>
    <property type="project" value="TreeGrafter"/>
</dbReference>
<evidence type="ECO:0000256" key="3">
    <source>
        <dbReference type="ARBA" id="ARBA00032446"/>
    </source>
</evidence>
<dbReference type="CDD" id="cd24032">
    <property type="entry name" value="ASKHA_NBD_TsaB"/>
    <property type="match status" value="1"/>
</dbReference>
<evidence type="ECO:0000313" key="6">
    <source>
        <dbReference type="Proteomes" id="UP001359886"/>
    </source>
</evidence>
<proteinExistence type="inferred from homology"/>
<dbReference type="GO" id="GO:0002949">
    <property type="term" value="P:tRNA threonylcarbamoyladenosine modification"/>
    <property type="evidence" value="ECO:0007669"/>
    <property type="project" value="InterPro"/>
</dbReference>
<comment type="caution">
    <text evidence="5">The sequence shown here is derived from an EMBL/GenBank/DDBJ whole genome shotgun (WGS) entry which is preliminary data.</text>
</comment>
<dbReference type="RefSeq" id="WP_354696958.1">
    <property type="nucleotide sequence ID" value="NZ_JAZHOG010000016.1"/>
</dbReference>
<evidence type="ECO:0000256" key="1">
    <source>
        <dbReference type="ARBA" id="ARBA00010493"/>
    </source>
</evidence>
<dbReference type="InterPro" id="IPR043129">
    <property type="entry name" value="ATPase_NBD"/>
</dbReference>
<keyword evidence="5" id="KW-0808">Transferase</keyword>
<feature type="domain" description="Gcp-like" evidence="4">
    <location>
        <begin position="33"/>
        <end position="127"/>
    </location>
</feature>
<evidence type="ECO:0000256" key="2">
    <source>
        <dbReference type="ARBA" id="ARBA00019012"/>
    </source>
</evidence>
<accession>A0AAW9RH66</accession>
<reference evidence="5 6" key="1">
    <citation type="submission" date="2024-02" db="EMBL/GenBank/DDBJ databases">
        <title>A novel Wenzhouxiangellaceae bacterium, isolated from coastal sediments.</title>
        <authorList>
            <person name="Du Z.-J."/>
            <person name="Ye Y.-Q."/>
            <person name="Zhang X.-Y."/>
        </authorList>
    </citation>
    <scope>NUCLEOTIDE SEQUENCE [LARGE SCALE GENOMIC DNA]</scope>
    <source>
        <strain evidence="5 6">CH-27</strain>
    </source>
</reference>
<dbReference type="InterPro" id="IPR022496">
    <property type="entry name" value="T6A_TsaB"/>
</dbReference>
<evidence type="ECO:0000259" key="4">
    <source>
        <dbReference type="Pfam" id="PF00814"/>
    </source>
</evidence>
<dbReference type="NCBIfam" id="TIGR03725">
    <property type="entry name" value="T6A_YeaZ"/>
    <property type="match status" value="1"/>
</dbReference>
<dbReference type="GO" id="GO:0016746">
    <property type="term" value="F:acyltransferase activity"/>
    <property type="evidence" value="ECO:0007669"/>
    <property type="project" value="UniProtKB-KW"/>
</dbReference>
<dbReference type="Gene3D" id="3.30.420.40">
    <property type="match status" value="2"/>
</dbReference>
<dbReference type="SUPFAM" id="SSF53067">
    <property type="entry name" value="Actin-like ATPase domain"/>
    <property type="match status" value="2"/>
</dbReference>
<dbReference type="InterPro" id="IPR000905">
    <property type="entry name" value="Gcp-like_dom"/>
</dbReference>
<name>A0AAW9RH66_9GAMM</name>
<keyword evidence="6" id="KW-1185">Reference proteome</keyword>
<organism evidence="5 6">
    <name type="scientific">Elongatibacter sediminis</name>
    <dbReference type="NCBI Taxonomy" id="3119006"/>
    <lineage>
        <taxon>Bacteria</taxon>
        <taxon>Pseudomonadati</taxon>
        <taxon>Pseudomonadota</taxon>
        <taxon>Gammaproteobacteria</taxon>
        <taxon>Chromatiales</taxon>
        <taxon>Wenzhouxiangellaceae</taxon>
        <taxon>Elongatibacter</taxon>
    </lineage>
</organism>
<dbReference type="PANTHER" id="PTHR11735:SF11">
    <property type="entry name" value="TRNA THREONYLCARBAMOYLADENOSINE BIOSYNTHESIS PROTEIN TSAB"/>
    <property type="match status" value="1"/>
</dbReference>
<sequence>MKRLLAIETSSEACSVALAEGSNIHEQHAHAPLKHAELLLASVRTVLAQAGLRLTDLDAVVFGRGPGSFTSLRIGIGAVQGLAWGAGLPVVPVSSLAAVAVQALDRGAENIVVAMDARMDEVFTARFAVREPVPAGTARSAAGTADLELLGAERVCDPAEIRVEPVAETIGCGNGFERYPALRRLGVTLKEVRPDLLPRASALIPLARTWLETQAPLPAQEAQPVYVRDHVADKPARNA</sequence>
<protein>
    <recommendedName>
        <fullName evidence="2">tRNA threonylcarbamoyladenosine biosynthesis protein TsaB</fullName>
    </recommendedName>
    <alternativeName>
        <fullName evidence="3">t(6)A37 threonylcarbamoyladenosine biosynthesis protein TsaB</fullName>
    </alternativeName>
</protein>